<dbReference type="Proteomes" id="UP000293154">
    <property type="component" value="Chromosome"/>
</dbReference>
<dbReference type="GO" id="GO:0009820">
    <property type="term" value="P:alkaloid metabolic process"/>
    <property type="evidence" value="ECO:0007669"/>
    <property type="project" value="UniProtKB-KW"/>
</dbReference>
<dbReference type="InterPro" id="IPR036291">
    <property type="entry name" value="NAD(P)-bd_dom_sf"/>
</dbReference>
<name>A0A411WGE2_9GAMM</name>
<dbReference type="Gene3D" id="3.90.25.10">
    <property type="entry name" value="UDP-galactose 4-epimerase, domain 1"/>
    <property type="match status" value="1"/>
</dbReference>
<keyword evidence="3" id="KW-0017">Alkaloid metabolism</keyword>
<comment type="pathway">
    <text evidence="1">Alkaloid biosynthesis; ergot alkaloid biosynthesis.</text>
</comment>
<evidence type="ECO:0000256" key="4">
    <source>
        <dbReference type="ARBA" id="ARBA00023002"/>
    </source>
</evidence>
<dbReference type="EMBL" id="CP034752">
    <property type="protein sequence ID" value="QBH95328.1"/>
    <property type="molecule type" value="Genomic_DNA"/>
</dbReference>
<dbReference type="AlphaFoldDB" id="A0A411WGE2"/>
<dbReference type="KEGG" id="prag:EKN56_02260"/>
<dbReference type="SUPFAM" id="SSF51735">
    <property type="entry name" value="NAD(P)-binding Rossmann-fold domains"/>
    <property type="match status" value="1"/>
</dbReference>
<dbReference type="Pfam" id="PF13460">
    <property type="entry name" value="NAD_binding_10"/>
    <property type="match status" value="1"/>
</dbReference>
<keyword evidence="4" id="KW-0560">Oxidoreductase</keyword>
<dbReference type="PANTHER" id="PTHR43162:SF1">
    <property type="entry name" value="PRESTALK A DIFFERENTIATION PROTEIN A"/>
    <property type="match status" value="1"/>
</dbReference>
<organism evidence="6 7">
    <name type="scientific">Limnobaculum zhutongyuii</name>
    <dbReference type="NCBI Taxonomy" id="2498113"/>
    <lineage>
        <taxon>Bacteria</taxon>
        <taxon>Pseudomonadati</taxon>
        <taxon>Pseudomonadota</taxon>
        <taxon>Gammaproteobacteria</taxon>
        <taxon>Enterobacterales</taxon>
        <taxon>Budviciaceae</taxon>
        <taxon>Limnobaculum</taxon>
    </lineage>
</organism>
<dbReference type="GO" id="GO:0016491">
    <property type="term" value="F:oxidoreductase activity"/>
    <property type="evidence" value="ECO:0007669"/>
    <property type="project" value="UniProtKB-KW"/>
</dbReference>
<dbReference type="PANTHER" id="PTHR43162">
    <property type="match status" value="1"/>
</dbReference>
<dbReference type="InterPro" id="IPR019901">
    <property type="entry name" value="Ergot_alkaloid_biosynthesis"/>
</dbReference>
<sequence length="283" mass="31035">MTNPTILITGGTGKTGRRIASQLKDAGHSCVIASRSGSSIYGHQAIRFDWSNRLNHADVLQGIDAVYLVAPPNVAEPLTVMRPFIDLALKQGIRRFVLLSASLLEEGGPMIGTVHSYLKQNVPEWAVLRPTWFMQNFSEEYHMSSILDESRIYSATFDGRVPFVDTSDIAAVACSALLRPDSLNRDVVITGPKALSYCEVAKIISAAIGLKIDHIKLTEGGLAKRFVAQGMNENYARALASLDTMIAGGAETRLTNEVEILTGRTPKNLETFAREMRRVWLSD</sequence>
<keyword evidence="7" id="KW-1185">Reference proteome</keyword>
<evidence type="ECO:0000313" key="6">
    <source>
        <dbReference type="EMBL" id="QBH95328.1"/>
    </source>
</evidence>
<dbReference type="Gene3D" id="3.40.50.720">
    <property type="entry name" value="NAD(P)-binding Rossmann-like Domain"/>
    <property type="match status" value="1"/>
</dbReference>
<dbReference type="InterPro" id="IPR051604">
    <property type="entry name" value="Ergot_Alk_Oxidoreductase"/>
</dbReference>
<evidence type="ECO:0000256" key="2">
    <source>
        <dbReference type="ARBA" id="ARBA00005372"/>
    </source>
</evidence>
<gene>
    <name evidence="6" type="ORF">EKN56_02260</name>
</gene>
<evidence type="ECO:0000259" key="5">
    <source>
        <dbReference type="Pfam" id="PF13460"/>
    </source>
</evidence>
<protein>
    <submittedName>
        <fullName evidence="6">Ergot alkaloid biosynthesis protein</fullName>
    </submittedName>
</protein>
<dbReference type="InterPro" id="IPR016040">
    <property type="entry name" value="NAD(P)-bd_dom"/>
</dbReference>
<comment type="similarity">
    <text evidence="2">Belongs to the fgaFS/easG family.</text>
</comment>
<evidence type="ECO:0000313" key="7">
    <source>
        <dbReference type="Proteomes" id="UP000293154"/>
    </source>
</evidence>
<accession>A0A411WGE2</accession>
<dbReference type="RefSeq" id="WP_130590319.1">
    <property type="nucleotide sequence ID" value="NZ_CP034752.1"/>
</dbReference>
<reference evidence="6 7" key="1">
    <citation type="submission" date="2019-03" db="EMBL/GenBank/DDBJ databases">
        <title>Pragia sp. nov. isolated from the gut tract of Carduelis flavirostris.</title>
        <authorList>
            <person name="Ge Y."/>
        </authorList>
    </citation>
    <scope>NUCLEOTIDE SEQUENCE [LARGE SCALE GENOMIC DNA]</scope>
    <source>
        <strain evidence="6 7">CF-458</strain>
    </source>
</reference>
<dbReference type="NCBIfam" id="TIGR03649">
    <property type="entry name" value="ergot_EASG"/>
    <property type="match status" value="1"/>
</dbReference>
<evidence type="ECO:0000256" key="3">
    <source>
        <dbReference type="ARBA" id="ARBA00022589"/>
    </source>
</evidence>
<evidence type="ECO:0000256" key="1">
    <source>
        <dbReference type="ARBA" id="ARBA00005107"/>
    </source>
</evidence>
<feature type="domain" description="NAD(P)-binding" evidence="5">
    <location>
        <begin position="10"/>
        <end position="137"/>
    </location>
</feature>
<proteinExistence type="inferred from homology"/>
<dbReference type="OrthoDB" id="109735at2"/>